<name>A0A101U4F6_9ACTN</name>
<sequence length="76" mass="8470">MPTRGSGHADRVRAMARWIQESEEFRGADCNEGERWLHECAVGEGAKGSGTPETWIKMGHVQHMNFVVSRLMGAVE</sequence>
<dbReference type="Proteomes" id="UP000053429">
    <property type="component" value="Unassembled WGS sequence"/>
</dbReference>
<dbReference type="InterPro" id="IPR025683">
    <property type="entry name" value="Protein_beta"/>
</dbReference>
<evidence type="ECO:0000313" key="2">
    <source>
        <dbReference type="Proteomes" id="UP000053429"/>
    </source>
</evidence>
<proteinExistence type="predicted"/>
<organism evidence="1 2">
    <name type="scientific">Streptomyces caeruleatus</name>
    <dbReference type="NCBI Taxonomy" id="661399"/>
    <lineage>
        <taxon>Bacteria</taxon>
        <taxon>Bacillati</taxon>
        <taxon>Actinomycetota</taxon>
        <taxon>Actinomycetes</taxon>
        <taxon>Kitasatosporales</taxon>
        <taxon>Streptomycetaceae</taxon>
        <taxon>Streptomyces</taxon>
    </lineage>
</organism>
<gene>
    <name evidence="1" type="ORF">AQJ67_14500</name>
</gene>
<dbReference type="AlphaFoldDB" id="A0A101U4F6"/>
<reference evidence="1 2" key="1">
    <citation type="submission" date="2015-10" db="EMBL/GenBank/DDBJ databases">
        <title>Draft genome sequence of Streptomyces caeruleatus NRRL B-24802, type strain for the species Streptomyces caeruleatus.</title>
        <authorList>
            <person name="Ruckert C."/>
            <person name="Winkler A."/>
            <person name="Kalinowski J."/>
            <person name="Kampfer P."/>
            <person name="Glaeser S."/>
        </authorList>
    </citation>
    <scope>NUCLEOTIDE SEQUENCE [LARGE SCALE GENOMIC DNA]</scope>
    <source>
        <strain evidence="1 2">NRRL B-24802</strain>
    </source>
</reference>
<keyword evidence="2" id="KW-1185">Reference proteome</keyword>
<protein>
    <submittedName>
        <fullName evidence="1">Uncharacterized protein</fullName>
    </submittedName>
</protein>
<dbReference type="RefSeq" id="WP_062719115.1">
    <property type="nucleotide sequence ID" value="NZ_KQ948927.1"/>
</dbReference>
<dbReference type="EMBL" id="LMWY01000015">
    <property type="protein sequence ID" value="KUO03961.1"/>
    <property type="molecule type" value="Genomic_DNA"/>
</dbReference>
<comment type="caution">
    <text evidence="1">The sequence shown here is derived from an EMBL/GenBank/DDBJ whole genome shotgun (WGS) entry which is preliminary data.</text>
</comment>
<evidence type="ECO:0000313" key="1">
    <source>
        <dbReference type="EMBL" id="KUO03961.1"/>
    </source>
</evidence>
<accession>A0A101U4F6</accession>
<dbReference type="Pfam" id="PF14350">
    <property type="entry name" value="Beta_protein"/>
    <property type="match status" value="1"/>
</dbReference>